<reference evidence="4" key="1">
    <citation type="submission" date="2015-12" db="EMBL/GenBank/DDBJ databases">
        <authorList>
            <person name="Lodha T.D."/>
            <person name="Chintalapati S."/>
            <person name="Chintalapati V.R."/>
            <person name="Sravanthi T."/>
        </authorList>
    </citation>
    <scope>NUCLEOTIDE SEQUENCE [LARGE SCALE GENOMIC DNA]</scope>
    <source>
        <strain evidence="4">JC133</strain>
    </source>
</reference>
<comment type="caution">
    <text evidence="3">The sequence shown here is derived from an EMBL/GenBank/DDBJ whole genome shotgun (WGS) entry which is preliminary data.</text>
</comment>
<evidence type="ECO:0000313" key="4">
    <source>
        <dbReference type="Proteomes" id="UP000237350"/>
    </source>
</evidence>
<dbReference type="SMART" id="SM00448">
    <property type="entry name" value="REC"/>
    <property type="match status" value="1"/>
</dbReference>
<dbReference type="InterPro" id="IPR052893">
    <property type="entry name" value="TCS_response_regulator"/>
</dbReference>
<organism evidence="3 4">
    <name type="scientific">Alkalispirochaeta sphaeroplastigenens</name>
    <dbReference type="NCBI Taxonomy" id="1187066"/>
    <lineage>
        <taxon>Bacteria</taxon>
        <taxon>Pseudomonadati</taxon>
        <taxon>Spirochaetota</taxon>
        <taxon>Spirochaetia</taxon>
        <taxon>Spirochaetales</taxon>
        <taxon>Spirochaetaceae</taxon>
        <taxon>Alkalispirochaeta</taxon>
    </lineage>
</organism>
<dbReference type="InterPro" id="IPR011006">
    <property type="entry name" value="CheY-like_superfamily"/>
</dbReference>
<sequence length="148" mass="16651">MKHEVVILIAEDDEGHADLIRKNLARAGIVNRIIHFVDGQEVIDFLFSQGEGLQRTSGEAYVLLLDIRMPKLDGAEVLERIKADRELRKIPVMMITTTDDPREVERCHDLGCSSYITKPVEYEGFVHAIRQLGLFLSVVQVPQINGVG</sequence>
<dbReference type="PROSITE" id="PS50110">
    <property type="entry name" value="RESPONSE_REGULATORY"/>
    <property type="match status" value="1"/>
</dbReference>
<dbReference type="CDD" id="cd17557">
    <property type="entry name" value="REC_Rcp-like"/>
    <property type="match status" value="1"/>
</dbReference>
<dbReference type="PANTHER" id="PTHR44520:SF2">
    <property type="entry name" value="RESPONSE REGULATOR RCP1"/>
    <property type="match status" value="1"/>
</dbReference>
<dbReference type="GO" id="GO:0000160">
    <property type="term" value="P:phosphorelay signal transduction system"/>
    <property type="evidence" value="ECO:0007669"/>
    <property type="project" value="InterPro"/>
</dbReference>
<dbReference type="Gene3D" id="3.40.50.2300">
    <property type="match status" value="1"/>
</dbReference>
<dbReference type="SUPFAM" id="SSF52172">
    <property type="entry name" value="CheY-like"/>
    <property type="match status" value="1"/>
</dbReference>
<accession>A0A2S4JMU9</accession>
<keyword evidence="1" id="KW-0597">Phosphoprotein</keyword>
<keyword evidence="4" id="KW-1185">Reference proteome</keyword>
<gene>
    <name evidence="3" type="ORF">AU468_09380</name>
</gene>
<feature type="domain" description="Response regulatory" evidence="2">
    <location>
        <begin position="6"/>
        <end position="133"/>
    </location>
</feature>
<dbReference type="InterPro" id="IPR001789">
    <property type="entry name" value="Sig_transdc_resp-reg_receiver"/>
</dbReference>
<evidence type="ECO:0000259" key="2">
    <source>
        <dbReference type="PROSITE" id="PS50110"/>
    </source>
</evidence>
<dbReference type="OrthoDB" id="9797769at2"/>
<protein>
    <recommendedName>
        <fullName evidence="2">Response regulatory domain-containing protein</fullName>
    </recommendedName>
</protein>
<evidence type="ECO:0000256" key="1">
    <source>
        <dbReference type="PROSITE-ProRule" id="PRU00169"/>
    </source>
</evidence>
<dbReference type="RefSeq" id="WP_103680495.1">
    <property type="nucleotide sequence ID" value="NZ_LPWH01000071.1"/>
</dbReference>
<dbReference type="AlphaFoldDB" id="A0A2S4JMU9"/>
<dbReference type="Proteomes" id="UP000237350">
    <property type="component" value="Unassembled WGS sequence"/>
</dbReference>
<dbReference type="PANTHER" id="PTHR44520">
    <property type="entry name" value="RESPONSE REGULATOR RCP1-RELATED"/>
    <property type="match status" value="1"/>
</dbReference>
<name>A0A2S4JMU9_9SPIO</name>
<proteinExistence type="predicted"/>
<dbReference type="Pfam" id="PF00072">
    <property type="entry name" value="Response_reg"/>
    <property type="match status" value="1"/>
</dbReference>
<evidence type="ECO:0000313" key="3">
    <source>
        <dbReference type="EMBL" id="POR00849.1"/>
    </source>
</evidence>
<dbReference type="EMBL" id="LPWH01000071">
    <property type="protein sequence ID" value="POR00849.1"/>
    <property type="molecule type" value="Genomic_DNA"/>
</dbReference>
<feature type="modified residue" description="4-aspartylphosphate" evidence="1">
    <location>
        <position position="66"/>
    </location>
</feature>